<dbReference type="PANTHER" id="PTHR11061:SF30">
    <property type="entry name" value="TRNA (URACIL(54)-C(5))-METHYLTRANSFERASE"/>
    <property type="match status" value="1"/>
</dbReference>
<dbReference type="InterPro" id="IPR029063">
    <property type="entry name" value="SAM-dependent_MTases_sf"/>
</dbReference>
<keyword evidence="1 4" id="KW-0489">Methyltransferase</keyword>
<dbReference type="InterPro" id="IPR012340">
    <property type="entry name" value="NA-bd_OB-fold"/>
</dbReference>
<feature type="binding site" evidence="4">
    <location>
        <position position="351"/>
    </location>
    <ligand>
        <name>S-adenosyl-L-methionine</name>
        <dbReference type="ChEBI" id="CHEBI:59789"/>
    </ligand>
</feature>
<evidence type="ECO:0000256" key="1">
    <source>
        <dbReference type="ARBA" id="ARBA00022603"/>
    </source>
</evidence>
<dbReference type="PANTHER" id="PTHR11061">
    <property type="entry name" value="RNA M5U METHYLTRANSFERASE"/>
    <property type="match status" value="1"/>
</dbReference>
<dbReference type="NCBIfam" id="TIGR00479">
    <property type="entry name" value="rumA"/>
    <property type="match status" value="1"/>
</dbReference>
<feature type="binding site" evidence="4">
    <location>
        <position position="301"/>
    </location>
    <ligand>
        <name>S-adenosyl-L-methionine</name>
        <dbReference type="ChEBI" id="CHEBI:59789"/>
    </ligand>
</feature>
<dbReference type="PROSITE" id="PS50926">
    <property type="entry name" value="TRAM"/>
    <property type="match status" value="1"/>
</dbReference>
<keyword evidence="8" id="KW-1185">Reference proteome</keyword>
<protein>
    <submittedName>
        <fullName evidence="7">23S rRNA (Uracil(1939)-C(5))-methyltransferase RlmD</fullName>
        <ecNumber evidence="7">2.1.1.190</ecNumber>
    </submittedName>
</protein>
<dbReference type="CDD" id="cd02440">
    <property type="entry name" value="AdoMet_MTases"/>
    <property type="match status" value="1"/>
</dbReference>
<dbReference type="AlphaFoldDB" id="A0A9E7CT11"/>
<feature type="domain" description="TRAM" evidence="6">
    <location>
        <begin position="2"/>
        <end position="63"/>
    </location>
</feature>
<dbReference type="SUPFAM" id="SSF50249">
    <property type="entry name" value="Nucleic acid-binding proteins"/>
    <property type="match status" value="1"/>
</dbReference>
<dbReference type="GO" id="GO:0070475">
    <property type="term" value="P:rRNA base methylation"/>
    <property type="evidence" value="ECO:0007669"/>
    <property type="project" value="TreeGrafter"/>
</dbReference>
<sequence length="469" mass="53960">MPRKKQRITFENINVIDAGAKGKSIAKAPDGKIIFLSNAVPGDVVNINTTKKRKAYYEGIIAKYLKLSEKRTQPVCEHFGTCGGCKWQNMGYQHQLFYKQKEIENNLSRIGKVQLPEIMPIIGSEKQYFYRNKMEFSFSDSRWLTKDEINNNDNIEDKNALGFHIPGMWDKILDIKKCYLQEDPSNEIRLTVKEFAIKNNMSFFNPREQKGLLRTMMIRTSSTGEIMILIQFFEDDKNKRELLLNYLKDKFPQITSLQYVINKKPNDTIYDQEIICFSGRDYIVEKMEGLKFKVNAKSFYQTNSSQAYELYKVTRDFAGLTGNELVYDLYTGTGTIAQFVAKNSKKVIGVEAVPEAIKDAKENATFNKIENVKFYVGDMKNIFNGEFIKANGIPEVIITDPPRDGMHKDVVNQILNIAPKKIVYVSCNSATQARDLALMDDLYKVIKVQPVDMFPQTHHVENVVLLEKR</sequence>
<evidence type="ECO:0000256" key="2">
    <source>
        <dbReference type="ARBA" id="ARBA00022679"/>
    </source>
</evidence>
<dbReference type="Gene3D" id="2.40.50.140">
    <property type="entry name" value="Nucleic acid-binding proteins"/>
    <property type="match status" value="1"/>
</dbReference>
<evidence type="ECO:0000256" key="3">
    <source>
        <dbReference type="ARBA" id="ARBA00022691"/>
    </source>
</evidence>
<dbReference type="EMBL" id="CP094358">
    <property type="protein sequence ID" value="UOB17201.1"/>
    <property type="molecule type" value="Genomic_DNA"/>
</dbReference>
<dbReference type="GO" id="GO:0070041">
    <property type="term" value="F:rRNA (uridine-C5-)-methyltransferase activity"/>
    <property type="evidence" value="ECO:0007669"/>
    <property type="project" value="TreeGrafter"/>
</dbReference>
<dbReference type="Pfam" id="PF05958">
    <property type="entry name" value="tRNA_U5-meth_tr"/>
    <property type="match status" value="1"/>
</dbReference>
<organism evidence="7 8">
    <name type="scientific">Abyssalbus ytuae</name>
    <dbReference type="NCBI Taxonomy" id="2926907"/>
    <lineage>
        <taxon>Bacteria</taxon>
        <taxon>Pseudomonadati</taxon>
        <taxon>Bacteroidota</taxon>
        <taxon>Flavobacteriia</taxon>
        <taxon>Flavobacteriales</taxon>
        <taxon>Flavobacteriaceae</taxon>
        <taxon>Abyssalbus</taxon>
    </lineage>
</organism>
<reference evidence="7" key="1">
    <citation type="submission" date="2022-03" db="EMBL/GenBank/DDBJ databases">
        <title>Description of Abyssus ytuae gen. nov., sp. nov., a novel member of the family Flavobacteriaceae isolated from the sediment of Mariana Trench.</title>
        <authorList>
            <person name="Zhang J."/>
            <person name="Xu X."/>
        </authorList>
    </citation>
    <scope>NUCLEOTIDE SEQUENCE</scope>
    <source>
        <strain evidence="7">MT3330</strain>
    </source>
</reference>
<dbReference type="InterPro" id="IPR010280">
    <property type="entry name" value="U5_MeTrfase_fam"/>
</dbReference>
<evidence type="ECO:0000313" key="7">
    <source>
        <dbReference type="EMBL" id="UOB17201.1"/>
    </source>
</evidence>
<name>A0A9E7CT11_9FLAO</name>
<dbReference type="FunFam" id="3.40.50.150:FF:000009">
    <property type="entry name" value="23S rRNA (Uracil(1939)-C(5))-methyltransferase RlmD"/>
    <property type="match status" value="1"/>
</dbReference>
<evidence type="ECO:0000256" key="5">
    <source>
        <dbReference type="PROSITE-ProRule" id="PRU10015"/>
    </source>
</evidence>
<dbReference type="Gene3D" id="2.40.50.1070">
    <property type="match status" value="1"/>
</dbReference>
<feature type="active site" evidence="5">
    <location>
        <position position="427"/>
    </location>
</feature>
<dbReference type="Proteomes" id="UP000831290">
    <property type="component" value="Chromosome"/>
</dbReference>
<feature type="binding site" evidence="4">
    <location>
        <position position="400"/>
    </location>
    <ligand>
        <name>S-adenosyl-L-methionine</name>
        <dbReference type="ChEBI" id="CHEBI:59789"/>
    </ligand>
</feature>
<keyword evidence="2 4" id="KW-0808">Transferase</keyword>
<dbReference type="InterPro" id="IPR030391">
    <property type="entry name" value="MeTrfase_TrmA_CS"/>
</dbReference>
<dbReference type="Gene3D" id="3.40.50.150">
    <property type="entry name" value="Vaccinia Virus protein VP39"/>
    <property type="match status" value="1"/>
</dbReference>
<dbReference type="PROSITE" id="PS01231">
    <property type="entry name" value="TRMA_2"/>
    <property type="match status" value="1"/>
</dbReference>
<dbReference type="SUPFAM" id="SSF53335">
    <property type="entry name" value="S-adenosyl-L-methionine-dependent methyltransferases"/>
    <property type="match status" value="1"/>
</dbReference>
<dbReference type="PROSITE" id="PS01230">
    <property type="entry name" value="TRMA_1"/>
    <property type="match status" value="1"/>
</dbReference>
<gene>
    <name evidence="7" type="primary">rlmD</name>
    <name evidence="7" type="ORF">MQE35_15870</name>
</gene>
<dbReference type="KEGG" id="fbm:MQE35_15870"/>
<evidence type="ECO:0000256" key="4">
    <source>
        <dbReference type="PROSITE-ProRule" id="PRU01024"/>
    </source>
</evidence>
<dbReference type="InterPro" id="IPR030390">
    <property type="entry name" value="MeTrfase_TrmA_AS"/>
</dbReference>
<dbReference type="PROSITE" id="PS51687">
    <property type="entry name" value="SAM_MT_RNA_M5U"/>
    <property type="match status" value="1"/>
</dbReference>
<dbReference type="InterPro" id="IPR002792">
    <property type="entry name" value="TRAM_dom"/>
</dbReference>
<evidence type="ECO:0000259" key="6">
    <source>
        <dbReference type="PROSITE" id="PS50926"/>
    </source>
</evidence>
<accession>A0A9E7CT11</accession>
<keyword evidence="3 4" id="KW-0949">S-adenosyl-L-methionine</keyword>
<proteinExistence type="inferred from homology"/>
<dbReference type="RefSeq" id="WP_255842487.1">
    <property type="nucleotide sequence ID" value="NZ_CP094358.1"/>
</dbReference>
<comment type="similarity">
    <text evidence="4">Belongs to the class I-like SAM-binding methyltransferase superfamily. RNA M5U methyltransferase family.</text>
</comment>
<evidence type="ECO:0000313" key="8">
    <source>
        <dbReference type="Proteomes" id="UP000831290"/>
    </source>
</evidence>
<feature type="active site" description="Nucleophile" evidence="4">
    <location>
        <position position="427"/>
    </location>
</feature>
<feature type="binding site" evidence="4">
    <location>
        <position position="330"/>
    </location>
    <ligand>
        <name>S-adenosyl-L-methionine</name>
        <dbReference type="ChEBI" id="CHEBI:59789"/>
    </ligand>
</feature>
<dbReference type="EC" id="2.1.1.190" evidence="7"/>